<reference evidence="3" key="1">
    <citation type="submission" date="2016-10" db="EMBL/GenBank/DDBJ databases">
        <authorList>
            <person name="Varghese N."/>
            <person name="Submissions S."/>
        </authorList>
    </citation>
    <scope>NUCLEOTIDE SEQUENCE [LARGE SCALE GENOMIC DNA]</scope>
    <source>
        <strain evidence="3">DSM 17875</strain>
    </source>
</reference>
<feature type="domain" description="YjiS-like" evidence="1">
    <location>
        <begin position="26"/>
        <end position="61"/>
    </location>
</feature>
<name>A0A1H2HWK4_9PSED</name>
<dbReference type="InterPro" id="IPR009506">
    <property type="entry name" value="YjiS-like"/>
</dbReference>
<dbReference type="OrthoDB" id="5588773at2"/>
<sequence length="72" mass="8348">MERTLSSDSLFQVNTPKLPINLPLSVISTLQLWKRRIASRRELAMLDSRMLADAGISYSERDAILRKPFWRS</sequence>
<accession>A0A1H2HWK4</accession>
<dbReference type="EMBL" id="LT629785">
    <property type="protein sequence ID" value="SDU35908.1"/>
    <property type="molecule type" value="Genomic_DNA"/>
</dbReference>
<dbReference type="AlphaFoldDB" id="A0A1H2HWK4"/>
<keyword evidence="3" id="KW-1185">Reference proteome</keyword>
<dbReference type="RefSeq" id="WP_090197864.1">
    <property type="nucleotide sequence ID" value="NZ_LT629785.1"/>
</dbReference>
<dbReference type="Proteomes" id="UP000243232">
    <property type="component" value="Chromosome I"/>
</dbReference>
<evidence type="ECO:0000313" key="3">
    <source>
        <dbReference type="Proteomes" id="UP000243232"/>
    </source>
</evidence>
<gene>
    <name evidence="2" type="ORF">SAMN05216296_3299</name>
</gene>
<proteinExistence type="predicted"/>
<evidence type="ECO:0000259" key="1">
    <source>
        <dbReference type="Pfam" id="PF06568"/>
    </source>
</evidence>
<dbReference type="Pfam" id="PF06568">
    <property type="entry name" value="YjiS-like"/>
    <property type="match status" value="1"/>
</dbReference>
<protein>
    <submittedName>
        <fullName evidence="2">Uncharacterized conserved protein YjiS, DUF1127 family</fullName>
    </submittedName>
</protein>
<evidence type="ECO:0000313" key="2">
    <source>
        <dbReference type="EMBL" id="SDU35908.1"/>
    </source>
</evidence>
<organism evidence="2 3">
    <name type="scientific">Pseudomonas pohangensis</name>
    <dbReference type="NCBI Taxonomy" id="364197"/>
    <lineage>
        <taxon>Bacteria</taxon>
        <taxon>Pseudomonadati</taxon>
        <taxon>Pseudomonadota</taxon>
        <taxon>Gammaproteobacteria</taxon>
        <taxon>Pseudomonadales</taxon>
        <taxon>Pseudomonadaceae</taxon>
        <taxon>Pseudomonas</taxon>
    </lineage>
</organism>